<evidence type="ECO:0000313" key="9">
    <source>
        <dbReference type="Proteomes" id="UP000653454"/>
    </source>
</evidence>
<dbReference type="PROSITE" id="PS51408">
    <property type="entry name" value="TRANSFERRIN_LIKE_4"/>
    <property type="match status" value="2"/>
</dbReference>
<dbReference type="CDD" id="cd13529">
    <property type="entry name" value="PBP2_transferrin"/>
    <property type="match status" value="2"/>
</dbReference>
<dbReference type="GO" id="GO:0006826">
    <property type="term" value="P:iron ion transport"/>
    <property type="evidence" value="ECO:0007669"/>
    <property type="project" value="UniProtKB-KW"/>
</dbReference>
<keyword evidence="1" id="KW-0677">Repeat</keyword>
<feature type="disulfide bond" evidence="6">
    <location>
        <begin position="472"/>
        <end position="490"/>
    </location>
</feature>
<evidence type="ECO:0000256" key="1">
    <source>
        <dbReference type="ARBA" id="ARBA00022737"/>
    </source>
</evidence>
<dbReference type="PANTHER" id="PTHR11485:SF57">
    <property type="entry name" value="TRANSFERRIN"/>
    <property type="match status" value="1"/>
</dbReference>
<dbReference type="SMART" id="SM00094">
    <property type="entry name" value="TR_FER"/>
    <property type="match status" value="2"/>
</dbReference>
<sequence length="769" mass="85217">MVNDKSVTMIVKIAILVIAITFNDVSAKTSYKICVPSQFMKACEQMLEVETKSKAILECLPARDRVECLTLVQQRQADLVPVDPEDMYVASKLPNQDFVLFQEFRTDEEPDAEFRYEAVIVVHKDLPVTNLDQLKGLKSCHTGINRNVGYKIPLTMLMKRSVFPAMTDRSISPKENELKALSTFFSKSCIVGQWSPDPKTNTFWKSQYSKLCAMCEDPSKCDYPDNYSGYEGALRCLAHNGGDVAFTKVIYVRKFFGPVKCDYPDNYSGYEGALRCLAHNGGDVAFTKVIYVRKFFGPVKCDYPDNYSGYEGALRCLAHNGGDVAFTKVIYVRKFFGLPVGTSPASPSSENPDNFAYLCSDGSKVPIRGKACSWAARPWQGLLGHQDVLAKLSPLREKIKQLSRAGAESKPDWFTNVLGLSEKIHLVADNIPIRPVDYLQKANYTEVIERGHGPPEPVVRLCVTSSVALAKCRAMSVFAFSRDIRPRLDCVQEASESDCLKSVQDNGSDLASVDDMRVASASNKYNLHPVFHEVYGTSKTPNYAVAVVKKNTQYAKIEDLRGKRSCHNPYGSFSGFDAPLYYLINKKVISTEQCLKKLGEFFAAGSCLPGVAKLQNNPTGDNVDNLKKQCSGDNSPIKCLQEDKGDIAFVSSADLQNLDASQYELLCLNKENGGRDSLTNYATCNIAMAPSRTWLSAKDFLSDVSIAHTPLSLAQLLDTRKDLFNIYGEFLKNNNVIFNNAATGLATTEKMDFEKFKAIHDVISSCGVA</sequence>
<evidence type="ECO:0000256" key="6">
    <source>
        <dbReference type="PIRSR" id="PIRSR002549-4"/>
    </source>
</evidence>
<accession>A0A8S4G6L5</accession>
<comment type="similarity">
    <text evidence="3">Belongs to the transferrin family.</text>
</comment>
<reference evidence="8" key="1">
    <citation type="submission" date="2020-11" db="EMBL/GenBank/DDBJ databases">
        <authorList>
            <person name="Whiteford S."/>
        </authorList>
    </citation>
    <scope>NUCLEOTIDE SEQUENCE</scope>
</reference>
<name>A0A8S4G6L5_PLUXY</name>
<evidence type="ECO:0000256" key="3">
    <source>
        <dbReference type="PIRNR" id="PIRNR002549"/>
    </source>
</evidence>
<dbReference type="InterPro" id="IPR001156">
    <property type="entry name" value="Transferrin-like_dom"/>
</dbReference>
<feature type="disulfide bond" evidence="6">
    <location>
        <begin position="667"/>
        <end position="684"/>
    </location>
</feature>
<dbReference type="GO" id="GO:0055037">
    <property type="term" value="C:recycling endosome"/>
    <property type="evidence" value="ECO:0007669"/>
    <property type="project" value="TreeGrafter"/>
</dbReference>
<evidence type="ECO:0000256" key="4">
    <source>
        <dbReference type="PIRSR" id="PIRSR002549-2"/>
    </source>
</evidence>
<dbReference type="SUPFAM" id="SSF53850">
    <property type="entry name" value="Periplasmic binding protein-like II"/>
    <property type="match status" value="4"/>
</dbReference>
<proteinExistence type="inferred from homology"/>
<dbReference type="InterPro" id="IPR018195">
    <property type="entry name" value="Transferrin_Fe_BS"/>
</dbReference>
<comment type="caution">
    <text evidence="8">The sequence shown here is derived from an EMBL/GenBank/DDBJ whole genome shotgun (WGS) entry which is preliminary data.</text>
</comment>
<dbReference type="Pfam" id="PF00405">
    <property type="entry name" value="Transferrin"/>
    <property type="match status" value="4"/>
</dbReference>
<dbReference type="GO" id="GO:0005886">
    <property type="term" value="C:plasma membrane"/>
    <property type="evidence" value="ECO:0007669"/>
    <property type="project" value="TreeGrafter"/>
</dbReference>
<dbReference type="InterPro" id="IPR016357">
    <property type="entry name" value="Transferrin"/>
</dbReference>
<feature type="domain" description="Transferrin-like" evidence="7">
    <location>
        <begin position="31"/>
        <end position="452"/>
    </location>
</feature>
<keyword evidence="3" id="KW-0410">Iron transport</keyword>
<evidence type="ECO:0000256" key="2">
    <source>
        <dbReference type="ARBA" id="ARBA00023157"/>
    </source>
</evidence>
<keyword evidence="3" id="KW-0813">Transport</keyword>
<dbReference type="Gene3D" id="3.40.190.10">
    <property type="entry name" value="Periplasmic binding protein-like II"/>
    <property type="match status" value="6"/>
</dbReference>
<dbReference type="Proteomes" id="UP000653454">
    <property type="component" value="Unassembled WGS sequence"/>
</dbReference>
<keyword evidence="3 5" id="KW-0479">Metal-binding</keyword>
<dbReference type="GO" id="GO:0005769">
    <property type="term" value="C:early endosome"/>
    <property type="evidence" value="ECO:0007669"/>
    <property type="project" value="TreeGrafter"/>
</dbReference>
<keyword evidence="3" id="KW-0406">Ion transport</keyword>
<dbReference type="PROSITE" id="PS00206">
    <property type="entry name" value="TRANSFERRIN_LIKE_2"/>
    <property type="match status" value="3"/>
</dbReference>
<dbReference type="PROSITE" id="PS00205">
    <property type="entry name" value="TRANSFERRIN_LIKE_1"/>
    <property type="match status" value="2"/>
</dbReference>
<dbReference type="GO" id="GO:0046872">
    <property type="term" value="F:metal ion binding"/>
    <property type="evidence" value="ECO:0007669"/>
    <property type="project" value="UniProtKB-KW"/>
</dbReference>
<dbReference type="AlphaFoldDB" id="A0A8S4G6L5"/>
<dbReference type="PIRSF" id="PIRSF002549">
    <property type="entry name" value="Transferrin"/>
    <property type="match status" value="1"/>
</dbReference>
<keyword evidence="3 5" id="KW-0408">Iron</keyword>
<protein>
    <recommendedName>
        <fullName evidence="3">Transferrin</fullName>
    </recommendedName>
</protein>
<evidence type="ECO:0000259" key="7">
    <source>
        <dbReference type="PROSITE" id="PS51408"/>
    </source>
</evidence>
<dbReference type="PROSITE" id="PS00207">
    <property type="entry name" value="TRANSFERRIN_LIKE_3"/>
    <property type="match status" value="1"/>
</dbReference>
<dbReference type="PRINTS" id="PR00422">
    <property type="entry name" value="TRANSFERRIN"/>
</dbReference>
<feature type="binding site" evidence="5">
    <location>
        <position position="514"/>
    </location>
    <ligand>
        <name>Fe(3+)</name>
        <dbReference type="ChEBI" id="CHEBI:29034"/>
        <label>1</label>
    </ligand>
</feature>
<dbReference type="EMBL" id="CAJHNJ030000080">
    <property type="protein sequence ID" value="CAG9134552.1"/>
    <property type="molecule type" value="Genomic_DNA"/>
</dbReference>
<evidence type="ECO:0000256" key="5">
    <source>
        <dbReference type="PIRSR" id="PIRSR002549-3"/>
    </source>
</evidence>
<evidence type="ECO:0000313" key="8">
    <source>
        <dbReference type="EMBL" id="CAG9134552.1"/>
    </source>
</evidence>
<comment type="function">
    <text evidence="3">Transferrins are iron binding transport proteins which bind Fe(3+) ion in association with the binding of an anion, usually bicarbonate.</text>
</comment>
<keyword evidence="2 6" id="KW-1015">Disulfide bond</keyword>
<feature type="disulfide bond" evidence="6">
    <location>
        <begin position="566"/>
        <end position="639"/>
    </location>
</feature>
<dbReference type="GO" id="GO:0005615">
    <property type="term" value="C:extracellular space"/>
    <property type="evidence" value="ECO:0007669"/>
    <property type="project" value="InterPro"/>
</dbReference>
<feature type="domain" description="Transferrin-like" evidence="7">
    <location>
        <begin position="459"/>
        <end position="764"/>
    </location>
</feature>
<keyword evidence="9" id="KW-1185">Reference proteome</keyword>
<gene>
    <name evidence="8" type="ORF">PLXY2_LOCUS12796</name>
</gene>
<dbReference type="PANTHER" id="PTHR11485">
    <property type="entry name" value="TRANSFERRIN"/>
    <property type="match status" value="1"/>
</dbReference>
<organism evidence="8 9">
    <name type="scientific">Plutella xylostella</name>
    <name type="common">Diamondback moth</name>
    <name type="synonym">Plutella maculipennis</name>
    <dbReference type="NCBI Taxonomy" id="51655"/>
    <lineage>
        <taxon>Eukaryota</taxon>
        <taxon>Metazoa</taxon>
        <taxon>Ecdysozoa</taxon>
        <taxon>Arthropoda</taxon>
        <taxon>Hexapoda</taxon>
        <taxon>Insecta</taxon>
        <taxon>Pterygota</taxon>
        <taxon>Neoptera</taxon>
        <taxon>Endopterygota</taxon>
        <taxon>Lepidoptera</taxon>
        <taxon>Glossata</taxon>
        <taxon>Ditrysia</taxon>
        <taxon>Yponomeutoidea</taxon>
        <taxon>Plutellidae</taxon>
        <taxon>Plutella</taxon>
    </lineage>
</organism>
<feature type="binding site" evidence="4">
    <location>
        <position position="575"/>
    </location>
    <ligand>
        <name>hydrogencarbonate</name>
        <dbReference type="ChEBI" id="CHEBI:17544"/>
        <label>1</label>
    </ligand>
</feature>